<dbReference type="RefSeq" id="WP_035448025.1">
    <property type="nucleotide sequence ID" value="NZ_CAJKXD010000001.1"/>
</dbReference>
<sequence>MLKRYLLNRKSLSELLDLYFEKLHEPLPLMYMSATEEELREKLIEALLTNKKIELKVPKGCIV</sequence>
<evidence type="ECO:0000313" key="2">
    <source>
        <dbReference type="Proteomes" id="UP000027129"/>
    </source>
</evidence>
<comment type="caution">
    <text evidence="1">The sequence shown here is derived from an EMBL/GenBank/DDBJ whole genome shotgun (WGS) entry which is preliminary data.</text>
</comment>
<reference evidence="1 2" key="1">
    <citation type="submission" date="2014-04" db="EMBL/GenBank/DDBJ databases">
        <title>Draft Genome Sequence of Lactobacillus animalis 381-IL-28.</title>
        <authorList>
            <person name="Sturino J.M."/>
            <person name="Rajendran M."/>
            <person name="Altermann E."/>
        </authorList>
    </citation>
    <scope>NUCLEOTIDE SEQUENCE [LARGE SCALE GENOMIC DNA]</scope>
    <source>
        <strain evidence="1 2">381-IL-28</strain>
    </source>
</reference>
<accession>A0ABR4RPZ6</accession>
<organism evidence="1 2">
    <name type="scientific">Ligilactobacillus animalis</name>
    <dbReference type="NCBI Taxonomy" id="1605"/>
    <lineage>
        <taxon>Bacteria</taxon>
        <taxon>Bacillati</taxon>
        <taxon>Bacillota</taxon>
        <taxon>Bacilli</taxon>
        <taxon>Lactobacillales</taxon>
        <taxon>Lactobacillaceae</taxon>
        <taxon>Ligilactobacillus</taxon>
    </lineage>
</organism>
<dbReference type="Proteomes" id="UP000027129">
    <property type="component" value="Unassembled WGS sequence"/>
</dbReference>
<evidence type="ECO:0000313" key="1">
    <source>
        <dbReference type="EMBL" id="KDA46175.1"/>
    </source>
</evidence>
<gene>
    <name evidence="1" type="ORF">Lani381_0859</name>
</gene>
<proteinExistence type="predicted"/>
<keyword evidence="2" id="KW-1185">Reference proteome</keyword>
<protein>
    <submittedName>
        <fullName evidence="1">Uncharacterized protein</fullName>
    </submittedName>
</protein>
<name>A0ABR4RPZ6_9LACO</name>
<dbReference type="EMBL" id="JMHU01000007">
    <property type="protein sequence ID" value="KDA46175.1"/>
    <property type="molecule type" value="Genomic_DNA"/>
</dbReference>